<proteinExistence type="predicted"/>
<reference evidence="1 2" key="1">
    <citation type="submission" date="2018-04" db="EMBL/GenBank/DDBJ databases">
        <authorList>
            <person name="Vogel A."/>
        </authorList>
    </citation>
    <scope>NUCLEOTIDE SEQUENCE [LARGE SCALE GENOMIC DNA]</scope>
</reference>
<keyword evidence="2" id="KW-1185">Reference proteome</keyword>
<dbReference type="Proteomes" id="UP000595140">
    <property type="component" value="Unassembled WGS sequence"/>
</dbReference>
<sequence length="148" mass="16324">MVCFQWWGCPQIFVVASGGLSSGEEDLQIRCAIPHHPNKHLPLARNGGGAGFNGEPVMARLTWGRSGLRLGMAAKIKFFDGDDDFGDTAGPIGGGRQLMQYLWGGDSSLPFWILKESPQFFPFSSLTFFVPSPLTQHLSSSLFFFFFE</sequence>
<evidence type="ECO:0000313" key="1">
    <source>
        <dbReference type="EMBL" id="VFQ98791.1"/>
    </source>
</evidence>
<accession>A0A484NBK1</accession>
<name>A0A484NBK1_9ASTE</name>
<dbReference type="AlphaFoldDB" id="A0A484NBK1"/>
<gene>
    <name evidence="1" type="ORF">CCAM_LOCUS40567</name>
</gene>
<dbReference type="EMBL" id="OOIL02006618">
    <property type="protein sequence ID" value="VFQ98791.1"/>
    <property type="molecule type" value="Genomic_DNA"/>
</dbReference>
<protein>
    <submittedName>
        <fullName evidence="1">Uncharacterized protein</fullName>
    </submittedName>
</protein>
<evidence type="ECO:0000313" key="2">
    <source>
        <dbReference type="Proteomes" id="UP000595140"/>
    </source>
</evidence>
<organism evidence="1 2">
    <name type="scientific">Cuscuta campestris</name>
    <dbReference type="NCBI Taxonomy" id="132261"/>
    <lineage>
        <taxon>Eukaryota</taxon>
        <taxon>Viridiplantae</taxon>
        <taxon>Streptophyta</taxon>
        <taxon>Embryophyta</taxon>
        <taxon>Tracheophyta</taxon>
        <taxon>Spermatophyta</taxon>
        <taxon>Magnoliopsida</taxon>
        <taxon>eudicotyledons</taxon>
        <taxon>Gunneridae</taxon>
        <taxon>Pentapetalae</taxon>
        <taxon>asterids</taxon>
        <taxon>lamiids</taxon>
        <taxon>Solanales</taxon>
        <taxon>Convolvulaceae</taxon>
        <taxon>Cuscuteae</taxon>
        <taxon>Cuscuta</taxon>
        <taxon>Cuscuta subgen. Grammica</taxon>
        <taxon>Cuscuta sect. Cleistogrammica</taxon>
    </lineage>
</organism>